<accession>A0A381RL56</accession>
<feature type="region of interest" description="Disordered" evidence="1">
    <location>
        <begin position="236"/>
        <end position="281"/>
    </location>
</feature>
<dbReference type="EMBL" id="UINC01002069">
    <property type="protein sequence ID" value="SUZ92566.1"/>
    <property type="molecule type" value="Genomic_DNA"/>
</dbReference>
<dbReference type="Pfam" id="PF13202">
    <property type="entry name" value="EF-hand_5"/>
    <property type="match status" value="2"/>
</dbReference>
<name>A0A381RL56_9ZZZZ</name>
<feature type="compositionally biased region" description="Polar residues" evidence="1">
    <location>
        <begin position="157"/>
        <end position="171"/>
    </location>
</feature>
<evidence type="ECO:0000313" key="3">
    <source>
        <dbReference type="EMBL" id="SUZ92566.1"/>
    </source>
</evidence>
<dbReference type="Gene3D" id="1.10.238.10">
    <property type="entry name" value="EF-hand"/>
    <property type="match status" value="1"/>
</dbReference>
<gene>
    <name evidence="3" type="ORF">METZ01_LOCUS45420</name>
</gene>
<evidence type="ECO:0000256" key="1">
    <source>
        <dbReference type="SAM" id="MobiDB-lite"/>
    </source>
</evidence>
<dbReference type="PROSITE" id="PS50222">
    <property type="entry name" value="EF_HAND_2"/>
    <property type="match status" value="1"/>
</dbReference>
<evidence type="ECO:0000259" key="2">
    <source>
        <dbReference type="PROSITE" id="PS50222"/>
    </source>
</evidence>
<dbReference type="InterPro" id="IPR011992">
    <property type="entry name" value="EF-hand-dom_pair"/>
</dbReference>
<proteinExistence type="predicted"/>
<sequence length="400" mass="44819">MLFFKSKTSGYRIRFFVLLLFLSIGHSVCNAHHNFGLHYDSSKIVTITGIVKRYAFINPHIEIELEVKQGANITQWKVETINARLAATYDLQKDSFKVGDPVEIKGWPAKDGSNTLGGHQLALPDGQVFVLRRSPNESPVKFRSIHGFLGEKRQPTPRETITNRTDSQNDFSIREADPLTPAQRNRSGNGGRGLGRQRGGGFIQSFPLTASLDKDGDGQISESEIEGAVAVLEGLDQNQDGKLTRDELRPNLDTAGGREARRRNIPEQALQQSDDSDSEDPQIEFVEQMEEASFAISALKELLEDERSTTELQLTEIENLQAALFNSKVLVQLIKISEDALGYHKGDELKARQGMKQSLLKVIDITLKIEANIINGKREAAFQDLKELLKLQRQKHKIYQ</sequence>
<dbReference type="Pfam" id="PF19649">
    <property type="entry name" value="DUF6152"/>
    <property type="match status" value="1"/>
</dbReference>
<feature type="compositionally biased region" description="Gly residues" evidence="1">
    <location>
        <begin position="188"/>
        <end position="202"/>
    </location>
</feature>
<dbReference type="InterPro" id="IPR018247">
    <property type="entry name" value="EF_Hand_1_Ca_BS"/>
</dbReference>
<protein>
    <recommendedName>
        <fullName evidence="2">EF-hand domain-containing protein</fullName>
    </recommendedName>
</protein>
<reference evidence="3" key="1">
    <citation type="submission" date="2018-05" db="EMBL/GenBank/DDBJ databases">
        <authorList>
            <person name="Lanie J.A."/>
            <person name="Ng W.-L."/>
            <person name="Kazmierczak K.M."/>
            <person name="Andrzejewski T.M."/>
            <person name="Davidsen T.M."/>
            <person name="Wayne K.J."/>
            <person name="Tettelin H."/>
            <person name="Glass J.I."/>
            <person name="Rusch D."/>
            <person name="Podicherti R."/>
            <person name="Tsui H.-C.T."/>
            <person name="Winkler M.E."/>
        </authorList>
    </citation>
    <scope>NUCLEOTIDE SEQUENCE</scope>
</reference>
<feature type="domain" description="EF-hand" evidence="2">
    <location>
        <begin position="212"/>
        <end position="235"/>
    </location>
</feature>
<feature type="region of interest" description="Disordered" evidence="1">
    <location>
        <begin position="148"/>
        <end position="202"/>
    </location>
</feature>
<dbReference type="PROSITE" id="PS00018">
    <property type="entry name" value="EF_HAND_1"/>
    <property type="match status" value="2"/>
</dbReference>
<dbReference type="InterPro" id="IPR046150">
    <property type="entry name" value="DUF6152"/>
</dbReference>
<feature type="compositionally biased region" description="Basic and acidic residues" evidence="1">
    <location>
        <begin position="242"/>
        <end position="265"/>
    </location>
</feature>
<organism evidence="3">
    <name type="scientific">marine metagenome</name>
    <dbReference type="NCBI Taxonomy" id="408172"/>
    <lineage>
        <taxon>unclassified sequences</taxon>
        <taxon>metagenomes</taxon>
        <taxon>ecological metagenomes</taxon>
    </lineage>
</organism>
<dbReference type="SUPFAM" id="SSF47473">
    <property type="entry name" value="EF-hand"/>
    <property type="match status" value="1"/>
</dbReference>
<dbReference type="GO" id="GO:0005509">
    <property type="term" value="F:calcium ion binding"/>
    <property type="evidence" value="ECO:0007669"/>
    <property type="project" value="InterPro"/>
</dbReference>
<dbReference type="InterPro" id="IPR002048">
    <property type="entry name" value="EF_hand_dom"/>
</dbReference>
<dbReference type="AlphaFoldDB" id="A0A381RL56"/>